<dbReference type="Gene3D" id="2.90.10.10">
    <property type="entry name" value="Bulb-type lectin domain"/>
    <property type="match status" value="1"/>
</dbReference>
<dbReference type="Proteomes" id="UP001604277">
    <property type="component" value="Unassembled WGS sequence"/>
</dbReference>
<protein>
    <submittedName>
        <fullName evidence="3">Receptor-like protein kinase 1</fullName>
    </submittedName>
</protein>
<dbReference type="PROSITE" id="PS50011">
    <property type="entry name" value="PROTEIN_KINASE_DOM"/>
    <property type="match status" value="1"/>
</dbReference>
<dbReference type="AlphaFoldDB" id="A0ABD1T5D5"/>
<dbReference type="Gene3D" id="1.10.510.10">
    <property type="entry name" value="Transferase(Phosphotransferase) domain 1"/>
    <property type="match status" value="1"/>
</dbReference>
<evidence type="ECO:0000313" key="4">
    <source>
        <dbReference type="Proteomes" id="UP001604277"/>
    </source>
</evidence>
<dbReference type="InterPro" id="IPR051343">
    <property type="entry name" value="G-type_lectin_kinases/EP1-like"/>
</dbReference>
<dbReference type="EMBL" id="JBFOLJ010000009">
    <property type="protein sequence ID" value="KAL2507907.1"/>
    <property type="molecule type" value="Genomic_DNA"/>
</dbReference>
<accession>A0ABD1T5D5</accession>
<evidence type="ECO:0000313" key="3">
    <source>
        <dbReference type="EMBL" id="KAL2507907.1"/>
    </source>
</evidence>
<gene>
    <name evidence="3" type="ORF">Fot_31554</name>
</gene>
<dbReference type="PANTHER" id="PTHR47976">
    <property type="entry name" value="G-TYPE LECTIN S-RECEPTOR-LIKE SERINE/THREONINE-PROTEIN KINASE SD2-5"/>
    <property type="match status" value="1"/>
</dbReference>
<keyword evidence="4" id="KW-1185">Reference proteome</keyword>
<evidence type="ECO:0000256" key="1">
    <source>
        <dbReference type="ARBA" id="ARBA00022729"/>
    </source>
</evidence>
<dbReference type="SUPFAM" id="SSF56112">
    <property type="entry name" value="Protein kinase-like (PK-like)"/>
    <property type="match status" value="1"/>
</dbReference>
<evidence type="ECO:0000259" key="2">
    <source>
        <dbReference type="PROSITE" id="PS50011"/>
    </source>
</evidence>
<sequence>MSQVTLNQDGRLVSSFSKTNYSRGRFLFTLQTDGNLVSYTRNFPMEDASFAYWSTQTMDGGFQMIFNQSGYIFLVTKNGSVLNFMASNAVSTSQFYQRAILEYDGVLRHYVYPKYPLSEGGRTIAWSTMDFIPSNIYTCITQSTGSGACGFNSFCSLGTDQMPNCDCPVDYSVIDPNDRMSGCKPNFAPQNCDEEARETDLFSFTAMPNTDWPLSDYAYFHQVIEEWCRQWHLEANPNTAHSSGSKKDESFIAKISDFGIAKLLKPDQSRTTTGIRGTKGYVAPEWFINMLITVKVDVYNFGILLLELICCRRNYEPDVEVEPEMILADFAYDCYNEGTFHLLVANDKKALNNKRFDKFVKLAIWCIQEDPALRPTMERVVQFMERSVQLVVTNCSGHHDPVITVIGFRESWWLS</sequence>
<dbReference type="SMART" id="SM00220">
    <property type="entry name" value="S_TKc"/>
    <property type="match status" value="1"/>
</dbReference>
<reference evidence="4" key="1">
    <citation type="submission" date="2024-07" db="EMBL/GenBank/DDBJ databases">
        <title>Two chromosome-level genome assemblies of Korean endemic species Abeliophyllum distichum and Forsythia ovata (Oleaceae).</title>
        <authorList>
            <person name="Jang H."/>
        </authorList>
    </citation>
    <scope>NUCLEOTIDE SEQUENCE [LARGE SCALE GENOMIC DNA]</scope>
</reference>
<name>A0ABD1T5D5_9LAMI</name>
<feature type="domain" description="Protein kinase" evidence="2">
    <location>
        <begin position="1"/>
        <end position="388"/>
    </location>
</feature>
<dbReference type="InterPro" id="IPR036426">
    <property type="entry name" value="Bulb-type_lectin_dom_sf"/>
</dbReference>
<proteinExistence type="predicted"/>
<dbReference type="InterPro" id="IPR011009">
    <property type="entry name" value="Kinase-like_dom_sf"/>
</dbReference>
<comment type="caution">
    <text evidence="3">The sequence shown here is derived from an EMBL/GenBank/DDBJ whole genome shotgun (WGS) entry which is preliminary data.</text>
</comment>
<organism evidence="3 4">
    <name type="scientific">Forsythia ovata</name>
    <dbReference type="NCBI Taxonomy" id="205694"/>
    <lineage>
        <taxon>Eukaryota</taxon>
        <taxon>Viridiplantae</taxon>
        <taxon>Streptophyta</taxon>
        <taxon>Embryophyta</taxon>
        <taxon>Tracheophyta</taxon>
        <taxon>Spermatophyta</taxon>
        <taxon>Magnoliopsida</taxon>
        <taxon>eudicotyledons</taxon>
        <taxon>Gunneridae</taxon>
        <taxon>Pentapetalae</taxon>
        <taxon>asterids</taxon>
        <taxon>lamiids</taxon>
        <taxon>Lamiales</taxon>
        <taxon>Oleaceae</taxon>
        <taxon>Forsythieae</taxon>
        <taxon>Forsythia</taxon>
    </lineage>
</organism>
<dbReference type="FunFam" id="2.90.10.10:FF:000041">
    <property type="entry name" value="Uncharacterized protein"/>
    <property type="match status" value="1"/>
</dbReference>
<dbReference type="InterPro" id="IPR000719">
    <property type="entry name" value="Prot_kinase_dom"/>
</dbReference>
<keyword evidence="1" id="KW-0732">Signal</keyword>
<dbReference type="PANTHER" id="PTHR47976:SF108">
    <property type="entry name" value="G-TYPE LECTIN S-RECEPTOR-LIKE SERINE_THREONINE-PROTEIN KINASE LECRK1"/>
    <property type="match status" value="1"/>
</dbReference>
<dbReference type="Pfam" id="PF00069">
    <property type="entry name" value="Pkinase"/>
    <property type="match status" value="1"/>
</dbReference>